<keyword evidence="4 7" id="KW-1133">Transmembrane helix</keyword>
<dbReference type="Pfam" id="PF12704">
    <property type="entry name" value="MacB_PCD"/>
    <property type="match status" value="1"/>
</dbReference>
<dbReference type="GO" id="GO:0005886">
    <property type="term" value="C:plasma membrane"/>
    <property type="evidence" value="ECO:0007669"/>
    <property type="project" value="UniProtKB-SubCell"/>
</dbReference>
<evidence type="ECO:0000256" key="6">
    <source>
        <dbReference type="ARBA" id="ARBA00038076"/>
    </source>
</evidence>
<dbReference type="OrthoDB" id="9770036at2"/>
<evidence type="ECO:0000256" key="3">
    <source>
        <dbReference type="ARBA" id="ARBA00022692"/>
    </source>
</evidence>
<organism evidence="10 11">
    <name type="scientific">Dyella psychrodurans</name>
    <dbReference type="NCBI Taxonomy" id="1927960"/>
    <lineage>
        <taxon>Bacteria</taxon>
        <taxon>Pseudomonadati</taxon>
        <taxon>Pseudomonadota</taxon>
        <taxon>Gammaproteobacteria</taxon>
        <taxon>Lysobacterales</taxon>
        <taxon>Rhodanobacteraceae</taxon>
        <taxon>Dyella</taxon>
    </lineage>
</organism>
<comment type="caution">
    <text evidence="10">The sequence shown here is derived from an EMBL/GenBank/DDBJ whole genome shotgun (WGS) entry which is preliminary data.</text>
</comment>
<dbReference type="Pfam" id="PF02687">
    <property type="entry name" value="FtsX"/>
    <property type="match status" value="1"/>
</dbReference>
<dbReference type="InterPro" id="IPR025857">
    <property type="entry name" value="MacB_PCD"/>
</dbReference>
<evidence type="ECO:0000259" key="8">
    <source>
        <dbReference type="Pfam" id="PF02687"/>
    </source>
</evidence>
<sequence>MPLPPIVASLTRHKLTAWLLVLQVSLTCAIVCNVAFMIVHRATQLHLPSGVAENELVSIESTDLDGSAPQLVRHDTDLAALRAITGVKSAAAVDALPFNLNDWSNGIALVQDGPARAAATAFNGTPGELATLGLHLVEGRDFLPAEYVPLDTAHDWAGIDRVPVTIITRALGNQLFPGQDPLGKSIYPDEKPVRIVGIVDHLIRPHTHDGDEGEYATLLPMLPDGNDVTYVLRTSPENRDRVLKEMPEVLNRVYGNRILRHAQTFTQLRADYFHRNRTMIGLLIMAAAGLLFVTALGIAGLASFWVQQRKRSIGIRRAVGATRHDILRYFQTENFLIVTTGIVLGSLLAYALNVLLMTHYEQPRLPVSYVAFSAVALWLLGQLAVLGPALRAAAVPPLVATRSA</sequence>
<evidence type="ECO:0000256" key="2">
    <source>
        <dbReference type="ARBA" id="ARBA00022475"/>
    </source>
</evidence>
<dbReference type="PANTHER" id="PTHR30572:SF4">
    <property type="entry name" value="ABC TRANSPORTER PERMEASE YTRF"/>
    <property type="match status" value="1"/>
</dbReference>
<dbReference type="InterPro" id="IPR003838">
    <property type="entry name" value="ABC3_permease_C"/>
</dbReference>
<name>A0A370X4N6_9GAMM</name>
<comment type="similarity">
    <text evidence="6">Belongs to the ABC-4 integral membrane protein family.</text>
</comment>
<keyword evidence="5 7" id="KW-0472">Membrane</keyword>
<gene>
    <name evidence="10" type="ORF">DWU99_11515</name>
</gene>
<reference evidence="10 11" key="1">
    <citation type="submission" date="2018-07" db="EMBL/GenBank/DDBJ databases">
        <title>Dyella monticola sp. nov. and Dyella psychrodurans sp. nov. isolated from monsoon evergreen broad-leaved forest soil of Dinghu Mountain, China.</title>
        <authorList>
            <person name="Gao Z."/>
            <person name="Qiu L."/>
        </authorList>
    </citation>
    <scope>NUCLEOTIDE SEQUENCE [LARGE SCALE GENOMIC DNA]</scope>
    <source>
        <strain evidence="10 11">4MSK11</strain>
    </source>
</reference>
<evidence type="ECO:0000313" key="11">
    <source>
        <dbReference type="Proteomes" id="UP000255334"/>
    </source>
</evidence>
<evidence type="ECO:0000256" key="7">
    <source>
        <dbReference type="SAM" id="Phobius"/>
    </source>
</evidence>
<dbReference type="InterPro" id="IPR050250">
    <property type="entry name" value="Macrolide_Exporter_MacB"/>
</dbReference>
<evidence type="ECO:0000259" key="9">
    <source>
        <dbReference type="Pfam" id="PF12704"/>
    </source>
</evidence>
<dbReference type="AlphaFoldDB" id="A0A370X4N6"/>
<evidence type="ECO:0000313" key="10">
    <source>
        <dbReference type="EMBL" id="RDS83175.1"/>
    </source>
</evidence>
<dbReference type="RefSeq" id="WP_115478214.1">
    <property type="nucleotide sequence ID" value="NZ_QRBF01000004.1"/>
</dbReference>
<feature type="transmembrane region" description="Helical" evidence="7">
    <location>
        <begin position="279"/>
        <end position="306"/>
    </location>
</feature>
<keyword evidence="2" id="KW-1003">Cell membrane</keyword>
<feature type="transmembrane region" description="Helical" evidence="7">
    <location>
        <begin position="369"/>
        <end position="390"/>
    </location>
</feature>
<feature type="transmembrane region" description="Helical" evidence="7">
    <location>
        <begin position="15"/>
        <end position="39"/>
    </location>
</feature>
<dbReference type="PANTHER" id="PTHR30572">
    <property type="entry name" value="MEMBRANE COMPONENT OF TRANSPORTER-RELATED"/>
    <property type="match status" value="1"/>
</dbReference>
<feature type="domain" description="MacB-like periplasmic core" evidence="9">
    <location>
        <begin position="27"/>
        <end position="204"/>
    </location>
</feature>
<protein>
    <submittedName>
        <fullName evidence="10">ABC transporter permease</fullName>
    </submittedName>
</protein>
<dbReference type="EMBL" id="QRBF01000004">
    <property type="protein sequence ID" value="RDS83175.1"/>
    <property type="molecule type" value="Genomic_DNA"/>
</dbReference>
<dbReference type="GO" id="GO:0022857">
    <property type="term" value="F:transmembrane transporter activity"/>
    <property type="evidence" value="ECO:0007669"/>
    <property type="project" value="TreeGrafter"/>
</dbReference>
<evidence type="ECO:0000256" key="4">
    <source>
        <dbReference type="ARBA" id="ARBA00022989"/>
    </source>
</evidence>
<dbReference type="Proteomes" id="UP000255334">
    <property type="component" value="Unassembled WGS sequence"/>
</dbReference>
<evidence type="ECO:0000256" key="1">
    <source>
        <dbReference type="ARBA" id="ARBA00004651"/>
    </source>
</evidence>
<feature type="transmembrane region" description="Helical" evidence="7">
    <location>
        <begin position="335"/>
        <end position="357"/>
    </location>
</feature>
<proteinExistence type="inferred from homology"/>
<keyword evidence="3 7" id="KW-0812">Transmembrane</keyword>
<keyword evidence="11" id="KW-1185">Reference proteome</keyword>
<evidence type="ECO:0000256" key="5">
    <source>
        <dbReference type="ARBA" id="ARBA00023136"/>
    </source>
</evidence>
<comment type="subcellular location">
    <subcellularLocation>
        <location evidence="1">Cell membrane</location>
        <topology evidence="1">Multi-pass membrane protein</topology>
    </subcellularLocation>
</comment>
<accession>A0A370X4N6</accession>
<feature type="domain" description="ABC3 transporter permease C-terminal" evidence="8">
    <location>
        <begin position="285"/>
        <end position="396"/>
    </location>
</feature>